<sequence>MNMMPMKLSAVRLYSSLSSNKKYYDVIIAGGGMVGCAMASKLSQEPSMCGASILLLEGGLKKDYALDTKKNSPNRSYSNRVSAVSKSSVQLLQSVGAWQIIEDIKGCNAVKEMRIWNSGGGQSGGANNVLTFNNDNDLAYIVENDNILGALYKQIHDDPNITVHYDSRVNQCNLPETPSEMATVKVANAETTYETSLLIGSDGYGSKVRSAINDQQYVSWEYGQRAIVATLNIQSDEDDIYKGHVAWQKFAQLGPIALLPLDNQICSLVWTTSIEEAQRLINLNDNEFIQALNDVLSEEKELNKSSMLLADDVVRMVTTVLSKFSQSNNNNELHKVVKSVPPIITGVTENSRGSFPLGFGHACQYVGQRVALVGDAAHRIHPLAGQGVNLGFNDVIELSDQLNKSLLTGADIGDLNALLNYETAAQRRNVPIMLGVDGIQKLYGSSNNFIPPAIMTLIRNVGIAFCQSASSMKKALSDKASGLPV</sequence>
<reference evidence="13" key="1">
    <citation type="submission" date="2018-04" db="EMBL/GenBank/DDBJ databases">
        <title>Transcriptome assembly of Sipha flava.</title>
        <authorList>
            <person name="Scully E.D."/>
            <person name="Geib S.M."/>
            <person name="Palmer N.A."/>
            <person name="Koch K."/>
            <person name="Bradshaw J."/>
            <person name="Heng-Moss T."/>
            <person name="Sarath G."/>
        </authorList>
    </citation>
    <scope>NUCLEOTIDE SEQUENCE</scope>
</reference>
<comment type="similarity">
    <text evidence="2 11">Belongs to the UbiH/COQ6 family.</text>
</comment>
<feature type="domain" description="FAD-binding" evidence="12">
    <location>
        <begin position="24"/>
        <end position="305"/>
    </location>
</feature>
<dbReference type="HAMAP" id="MF_03193">
    <property type="entry name" value="COQ6_monooxygenase"/>
    <property type="match status" value="1"/>
</dbReference>
<evidence type="ECO:0000256" key="1">
    <source>
        <dbReference type="ARBA" id="ARBA00001974"/>
    </source>
</evidence>
<dbReference type="InterPro" id="IPR018168">
    <property type="entry name" value="Ubi_Hdrlase_CS"/>
</dbReference>
<keyword evidence="7 11" id="KW-0560">Oxidoreductase</keyword>
<evidence type="ECO:0000256" key="9">
    <source>
        <dbReference type="ARBA" id="ARBA00023128"/>
    </source>
</evidence>
<dbReference type="InterPro" id="IPR036188">
    <property type="entry name" value="FAD/NAD-bd_sf"/>
</dbReference>
<evidence type="ECO:0000256" key="2">
    <source>
        <dbReference type="ARBA" id="ARBA00005349"/>
    </source>
</evidence>
<keyword evidence="14" id="KW-1185">Reference proteome</keyword>
<dbReference type="Pfam" id="PF01494">
    <property type="entry name" value="FAD_binding_3"/>
    <property type="match status" value="2"/>
</dbReference>
<dbReference type="InterPro" id="IPR010971">
    <property type="entry name" value="UbiH/COQ6"/>
</dbReference>
<dbReference type="GO" id="GO:0120538">
    <property type="term" value="F:2-methoxy-6-polyprenolphenol 4-hydroxylase activity"/>
    <property type="evidence" value="ECO:0007669"/>
    <property type="project" value="UniProtKB-EC"/>
</dbReference>
<dbReference type="PANTHER" id="PTHR43876">
    <property type="entry name" value="UBIQUINONE BIOSYNTHESIS MONOOXYGENASE COQ6, MITOCHONDRIAL"/>
    <property type="match status" value="1"/>
</dbReference>
<keyword evidence="4 11" id="KW-0831">Ubiquinone biosynthesis</keyword>
<evidence type="ECO:0000256" key="4">
    <source>
        <dbReference type="ARBA" id="ARBA00022688"/>
    </source>
</evidence>
<evidence type="ECO:0000256" key="8">
    <source>
        <dbReference type="ARBA" id="ARBA00023033"/>
    </source>
</evidence>
<keyword evidence="13 15" id="KW-0830">Ubiquinone</keyword>
<dbReference type="InterPro" id="IPR000689">
    <property type="entry name" value="UbQ_mOase_COQ6"/>
</dbReference>
<dbReference type="Gene3D" id="3.50.50.60">
    <property type="entry name" value="FAD/NAD(P)-binding domain"/>
    <property type="match status" value="2"/>
</dbReference>
<comment type="pathway">
    <text evidence="11">Cofactor biosynthesis; ubiquinone biosynthesis.</text>
</comment>
<name>A0A2S2QP10_9HEMI</name>
<dbReference type="PROSITE" id="PS01304">
    <property type="entry name" value="UBIH"/>
    <property type="match status" value="1"/>
</dbReference>
<evidence type="ECO:0000256" key="7">
    <source>
        <dbReference type="ARBA" id="ARBA00023002"/>
    </source>
</evidence>
<evidence type="ECO:0000256" key="3">
    <source>
        <dbReference type="ARBA" id="ARBA00022630"/>
    </source>
</evidence>
<comment type="catalytic activity">
    <reaction evidence="11">
        <text>a 2-methoxy-6-(all-trans-polyprenyl)phenol + 2 reduced [2Fe-2S]-[ferredoxin] + O2 + 2 H(+) = a 2-methoxy-6-(all-trans-polyprenyl)benzene-1,4-diol + 2 oxidized [2Fe-2S]-[ferredoxin] + H2O</text>
        <dbReference type="Rhea" id="RHEA:81183"/>
        <dbReference type="Rhea" id="RHEA-COMP:9551"/>
        <dbReference type="Rhea" id="RHEA-COMP:10000"/>
        <dbReference type="Rhea" id="RHEA-COMP:10001"/>
        <dbReference type="Rhea" id="RHEA-COMP:10858"/>
        <dbReference type="ChEBI" id="CHEBI:15377"/>
        <dbReference type="ChEBI" id="CHEBI:15378"/>
        <dbReference type="ChEBI" id="CHEBI:15379"/>
        <dbReference type="ChEBI" id="CHEBI:33737"/>
        <dbReference type="ChEBI" id="CHEBI:33738"/>
        <dbReference type="ChEBI" id="CHEBI:62731"/>
        <dbReference type="ChEBI" id="CHEBI:84166"/>
        <dbReference type="EC" id="1.14.15.46"/>
    </reaction>
</comment>
<dbReference type="PANTHER" id="PTHR43876:SF7">
    <property type="entry name" value="UBIQUINONE BIOSYNTHESIS MONOOXYGENASE COQ6, MITOCHONDRIAL"/>
    <property type="match status" value="1"/>
</dbReference>
<dbReference type="EC" id="1.14.15.46" evidence="11"/>
<dbReference type="EMBL" id="GGMS01009669">
    <property type="protein sequence ID" value="MBY78872.1"/>
    <property type="molecule type" value="Transcribed_RNA"/>
</dbReference>
<comment type="subunit">
    <text evidence="11">Component of a multi-subunit COQ enzyme complex.</text>
</comment>
<dbReference type="Proteomes" id="UP000694846">
    <property type="component" value="Unplaced"/>
</dbReference>
<organism evidence="13">
    <name type="scientific">Sipha flava</name>
    <name type="common">yellow sugarcane aphid</name>
    <dbReference type="NCBI Taxonomy" id="143950"/>
    <lineage>
        <taxon>Eukaryota</taxon>
        <taxon>Metazoa</taxon>
        <taxon>Ecdysozoa</taxon>
        <taxon>Arthropoda</taxon>
        <taxon>Hexapoda</taxon>
        <taxon>Insecta</taxon>
        <taxon>Pterygota</taxon>
        <taxon>Neoptera</taxon>
        <taxon>Paraneoptera</taxon>
        <taxon>Hemiptera</taxon>
        <taxon>Sternorrhyncha</taxon>
        <taxon>Aphidomorpha</taxon>
        <taxon>Aphidoidea</taxon>
        <taxon>Aphididae</taxon>
        <taxon>Sipha</taxon>
    </lineage>
</organism>
<dbReference type="UniPathway" id="UPA00232"/>
<dbReference type="OrthoDB" id="683240at2759"/>
<dbReference type="GO" id="GO:0071949">
    <property type="term" value="F:FAD binding"/>
    <property type="evidence" value="ECO:0007669"/>
    <property type="project" value="InterPro"/>
</dbReference>
<comment type="cofactor">
    <cofactor evidence="1 11">
        <name>FAD</name>
        <dbReference type="ChEBI" id="CHEBI:57692"/>
    </cofactor>
</comment>
<dbReference type="InterPro" id="IPR002938">
    <property type="entry name" value="FAD-bd"/>
</dbReference>
<dbReference type="NCBIfam" id="TIGR01988">
    <property type="entry name" value="Ubi-OHases"/>
    <property type="match status" value="1"/>
</dbReference>
<evidence type="ECO:0000256" key="6">
    <source>
        <dbReference type="ARBA" id="ARBA00022827"/>
    </source>
</evidence>
<dbReference type="SUPFAM" id="SSF51905">
    <property type="entry name" value="FAD/NAD(P)-binding domain"/>
    <property type="match status" value="1"/>
</dbReference>
<keyword evidence="3 11" id="KW-0285">Flavoprotein</keyword>
<dbReference type="GO" id="GO:0106364">
    <property type="term" value="F:4-hydroxy-3-all-trans-polyprenylbenzoate oxygenase activity"/>
    <property type="evidence" value="ECO:0007669"/>
    <property type="project" value="UniProtKB-EC"/>
</dbReference>
<dbReference type="InterPro" id="IPR051205">
    <property type="entry name" value="UbiH/COQ6_monooxygenase"/>
</dbReference>
<evidence type="ECO:0000256" key="11">
    <source>
        <dbReference type="HAMAP-Rule" id="MF_03193"/>
    </source>
</evidence>
<feature type="domain" description="FAD-binding" evidence="12">
    <location>
        <begin position="364"/>
        <end position="407"/>
    </location>
</feature>
<reference evidence="15" key="2">
    <citation type="submission" date="2025-04" db="UniProtKB">
        <authorList>
            <consortium name="RefSeq"/>
        </authorList>
    </citation>
    <scope>IDENTIFICATION</scope>
    <source>
        <tissue evidence="15">Whole body</tissue>
    </source>
</reference>
<dbReference type="RefSeq" id="XP_025421661.1">
    <property type="nucleotide sequence ID" value="XM_025565876.1"/>
</dbReference>
<gene>
    <name evidence="13" type="primary">coq-6</name>
    <name evidence="11" type="synonym">coq6</name>
    <name evidence="15" type="synonym">LOC112691581</name>
    <name evidence="13" type="ORF">g.141177</name>
</gene>
<keyword evidence="9 11" id="KW-0496">Mitochondrion</keyword>
<evidence type="ECO:0000259" key="12">
    <source>
        <dbReference type="Pfam" id="PF01494"/>
    </source>
</evidence>
<evidence type="ECO:0000313" key="14">
    <source>
        <dbReference type="Proteomes" id="UP000694846"/>
    </source>
</evidence>
<dbReference type="PRINTS" id="PR00420">
    <property type="entry name" value="RNGMNOXGNASE"/>
</dbReference>
<dbReference type="GO" id="GO:0031314">
    <property type="term" value="C:extrinsic component of mitochondrial inner membrane"/>
    <property type="evidence" value="ECO:0007669"/>
    <property type="project" value="UniProtKB-UniRule"/>
</dbReference>
<evidence type="ECO:0000256" key="5">
    <source>
        <dbReference type="ARBA" id="ARBA00022792"/>
    </source>
</evidence>
<evidence type="ECO:0000313" key="15">
    <source>
        <dbReference type="RefSeq" id="XP_025421661.1"/>
    </source>
</evidence>
<dbReference type="EC" id="1.14.15.45" evidence="11"/>
<keyword evidence="10 11" id="KW-0472">Membrane</keyword>
<keyword evidence="8 11" id="KW-0503">Monooxygenase</keyword>
<evidence type="ECO:0000313" key="13">
    <source>
        <dbReference type="EMBL" id="MBY78872.1"/>
    </source>
</evidence>
<evidence type="ECO:0000256" key="10">
    <source>
        <dbReference type="ARBA" id="ARBA00023136"/>
    </source>
</evidence>
<protein>
    <recommendedName>
        <fullName evidence="11">Ubiquinone biosynthesis monooxygenase COQ6, mitochondrial</fullName>
        <ecNumber evidence="11">1.14.15.45</ecNumber>
    </recommendedName>
    <alternativeName>
        <fullName evidence="11">2-methoxy-6-polyprenolphenol 4-hydroxylase</fullName>
        <ecNumber evidence="11">1.14.15.46</ecNumber>
    </alternativeName>
</protein>
<comment type="catalytic activity">
    <reaction evidence="11">
        <text>a 4-hydroxy-3-(all-trans-polyprenyl)benzoate + 2 reduced [2Fe-2S]-[ferredoxin] + O2 + 2 H(+) = a 3,4-dihydroxy-5-(all-trans-polyprenyl)benzoate + 2 oxidized [2Fe-2S]-[ferredoxin] + H2O</text>
        <dbReference type="Rhea" id="RHEA:81195"/>
        <dbReference type="Rhea" id="RHEA-COMP:9514"/>
        <dbReference type="Rhea" id="RHEA-COMP:10000"/>
        <dbReference type="Rhea" id="RHEA-COMP:10001"/>
        <dbReference type="Rhea" id="RHEA-COMP:10930"/>
        <dbReference type="ChEBI" id="CHEBI:15377"/>
        <dbReference type="ChEBI" id="CHEBI:15378"/>
        <dbReference type="ChEBI" id="CHEBI:15379"/>
        <dbReference type="ChEBI" id="CHEBI:33737"/>
        <dbReference type="ChEBI" id="CHEBI:33738"/>
        <dbReference type="ChEBI" id="CHEBI:64694"/>
        <dbReference type="ChEBI" id="CHEBI:78396"/>
        <dbReference type="EC" id="1.14.15.45"/>
    </reaction>
</comment>
<dbReference type="AlphaFoldDB" id="A0A2S2QP10"/>
<keyword evidence="6 11" id="KW-0274">FAD</keyword>
<dbReference type="GO" id="GO:0016712">
    <property type="term" value="F:oxidoreductase activity, acting on paired donors, with incorporation or reduction of molecular oxygen, reduced flavin or flavoprotein as one donor, and incorporation of one atom of oxygen"/>
    <property type="evidence" value="ECO:0007669"/>
    <property type="project" value="UniProtKB-UniRule"/>
</dbReference>
<accession>A0A2S2QP10</accession>
<proteinExistence type="inferred from homology"/>
<comment type="subcellular location">
    <subcellularLocation>
        <location evidence="11">Mitochondrion inner membrane</location>
        <topology evidence="11">Peripheral membrane protein</topology>
        <orientation evidence="11">Matrix side</orientation>
    </subcellularLocation>
</comment>
<comment type="function">
    <text evidence="11">FAD-dependent monooxygenase required for two non-consecutive steps during ubiquinone biosynthesis. Required for the C5-ring hydroxylation during ubiquinone biosynthesis by catalyzing the hydroxylation of 4-hydroxy-3-(all-trans-polyprenyl)benzoic acid to 3,4-dihydroxy-5-(all-trans-polyprenyl)benzoic acid. Also acts downstream of coq4, for the C1-hydroxylation during ubiquinone biosynthesis by catalyzing the hydroxylation of 2-methoxy-6-(all-trans-polyprenyl)phenol to 2-methoxy-6-(all-trans-polyprenyl)benzene-1,4-diol. The electrons required for the hydroxylation reaction are funneled indirectly to coq6 from NADPH via a ferredoxin/ferredoxin reductase system.</text>
</comment>
<keyword evidence="5 11" id="KW-0999">Mitochondrion inner membrane</keyword>